<proteinExistence type="predicted"/>
<feature type="coiled-coil region" evidence="1">
    <location>
        <begin position="200"/>
        <end position="239"/>
    </location>
</feature>
<evidence type="ECO:0000256" key="3">
    <source>
        <dbReference type="SAM" id="Phobius"/>
    </source>
</evidence>
<feature type="region of interest" description="Disordered" evidence="2">
    <location>
        <begin position="265"/>
        <end position="334"/>
    </location>
</feature>
<keyword evidence="5" id="KW-1185">Reference proteome</keyword>
<evidence type="ECO:0000256" key="1">
    <source>
        <dbReference type="SAM" id="Coils"/>
    </source>
</evidence>
<evidence type="ECO:0000256" key="2">
    <source>
        <dbReference type="SAM" id="MobiDB-lite"/>
    </source>
</evidence>
<dbReference type="OrthoDB" id="7391801at2"/>
<protein>
    <submittedName>
        <fullName evidence="4">Uncharacterized protein</fullName>
    </submittedName>
</protein>
<gene>
    <name evidence="4" type="ORF">SAMN02745193_02120</name>
</gene>
<dbReference type="EMBL" id="FRDF01000012">
    <property type="protein sequence ID" value="SHN60391.1"/>
    <property type="molecule type" value="Genomic_DNA"/>
</dbReference>
<evidence type="ECO:0000313" key="4">
    <source>
        <dbReference type="EMBL" id="SHN60391.1"/>
    </source>
</evidence>
<feature type="compositionally biased region" description="Basic and acidic residues" evidence="2">
    <location>
        <begin position="283"/>
        <end position="307"/>
    </location>
</feature>
<evidence type="ECO:0000313" key="5">
    <source>
        <dbReference type="Proteomes" id="UP000184391"/>
    </source>
</evidence>
<dbReference type="AlphaFoldDB" id="A0A1M7SPG7"/>
<keyword evidence="3" id="KW-1133">Transmembrane helix</keyword>
<dbReference type="RefSeq" id="WP_072674949.1">
    <property type="nucleotide sequence ID" value="NZ_FRDF01000012.1"/>
</dbReference>
<dbReference type="STRING" id="198312.SAMN02745193_02120"/>
<name>A0A1M7SPG7_9SPHN</name>
<keyword evidence="3" id="KW-0812">Transmembrane</keyword>
<sequence length="334" mass="36957">MSVNEQDMDEQARTPIVPGSPLACALDDFAVPELSAGFAEKVAAAAQARPPATLAPLPKLRRSGGGRGWRLGRRIAIGVTCFGALATAAAATGLIERFDLPVPSPEKVWASIIGKPATPAPVAAPVAVQTPADPAPAGLAPVRIEGPIDTPEELGEAFRRIEEVRQGRIAARRQRIDQRIESEIERRRAAGQRVPTPEEEARLRQRIEEARVRREGARSDRIEARREELLERVEQGEALTRKDIMRPLREDARTPEQREVIERLRRMSPDNRREALRQLPPGQRRELMEAWRQRREERMRAAPDEGKPPATERPAQDMTPPLSASGTPPAASPR</sequence>
<keyword evidence="3" id="KW-0472">Membrane</keyword>
<accession>A0A1M7SPG7</accession>
<feature type="compositionally biased region" description="Basic and acidic residues" evidence="2">
    <location>
        <begin position="265"/>
        <end position="276"/>
    </location>
</feature>
<keyword evidence="1" id="KW-0175">Coiled coil</keyword>
<feature type="transmembrane region" description="Helical" evidence="3">
    <location>
        <begin position="75"/>
        <end position="95"/>
    </location>
</feature>
<reference evidence="5" key="1">
    <citation type="submission" date="2016-12" db="EMBL/GenBank/DDBJ databases">
        <authorList>
            <person name="Varghese N."/>
            <person name="Submissions S."/>
        </authorList>
    </citation>
    <scope>NUCLEOTIDE SEQUENCE [LARGE SCALE GENOMIC DNA]</scope>
    <source>
        <strain evidence="5">DSM 11032</strain>
    </source>
</reference>
<dbReference type="Proteomes" id="UP000184391">
    <property type="component" value="Unassembled WGS sequence"/>
</dbReference>
<organism evidence="4 5">
    <name type="scientific">Erythrobacter sanguineus</name>
    <dbReference type="NCBI Taxonomy" id="198312"/>
    <lineage>
        <taxon>Bacteria</taxon>
        <taxon>Pseudomonadati</taxon>
        <taxon>Pseudomonadota</taxon>
        <taxon>Alphaproteobacteria</taxon>
        <taxon>Sphingomonadales</taxon>
        <taxon>Erythrobacteraceae</taxon>
        <taxon>Erythrobacter/Porphyrobacter group</taxon>
        <taxon>Erythrobacter</taxon>
    </lineage>
</organism>